<feature type="domain" description="DUF8040" evidence="9">
    <location>
        <begin position="66"/>
        <end position="143"/>
    </location>
</feature>
<dbReference type="PANTHER" id="PTHR22930">
    <property type="match status" value="1"/>
</dbReference>
<dbReference type="Pfam" id="PF13359">
    <property type="entry name" value="DDE_Tnp_4"/>
    <property type="match status" value="1"/>
</dbReference>
<sequence length="383" mass="44005">MEPIEGMVFLILGMWMFLTSRQRNVFKMRLMAAKQITVLKCVLSVFQMYHILQSRRHRPSVWTFNRWLENFRMSEETFIYLCNKLRPAMERRDTNFRVCVPLKKRVAIALWKLATGSEYRSVGHLFGASISTVCRCVQEFCAAAEKLLIPEQIRFPDQERFKEMAAYIENRWGLPQCIGAIDGSHIPIIAPQDYHCDYFNRKGWHSIILQGVVDGKGLFWNVFTGLPGSLHDARVLRLSTLWEVASRGNHIPAITKKKTGVNVGYYILGDSAYPLQNWLLKPFIDTGRARVVVENAFGILKGRWRCLMKRNDCAVDLVKSMVLTCCALHNLCESHGEAYESAWDPPSAAEPVLGLAQPVEEEGRDVREKYFKPRDMIQILNSV</sequence>
<protein>
    <recommendedName>
        <fullName evidence="12">DDE Tnp4 domain-containing protein</fullName>
    </recommendedName>
</protein>
<keyword evidence="7" id="KW-0539">Nucleus</keyword>
<accession>A0A9J7XB78</accession>
<evidence type="ECO:0000259" key="9">
    <source>
        <dbReference type="Pfam" id="PF26138"/>
    </source>
</evidence>
<dbReference type="InterPro" id="IPR045249">
    <property type="entry name" value="HARBI1-like"/>
</dbReference>
<dbReference type="InterPro" id="IPR027806">
    <property type="entry name" value="HARBI1_dom"/>
</dbReference>
<dbReference type="GO" id="GO:0004518">
    <property type="term" value="F:nuclease activity"/>
    <property type="evidence" value="ECO:0007669"/>
    <property type="project" value="UniProtKB-KW"/>
</dbReference>
<evidence type="ECO:0000256" key="5">
    <source>
        <dbReference type="ARBA" id="ARBA00022723"/>
    </source>
</evidence>
<evidence type="ECO:0000256" key="3">
    <source>
        <dbReference type="ARBA" id="ARBA00006958"/>
    </source>
</evidence>
<feature type="domain" description="DDE Tnp4" evidence="8">
    <location>
        <begin position="181"/>
        <end position="330"/>
    </location>
</feature>
<evidence type="ECO:0008006" key="12">
    <source>
        <dbReference type="Google" id="ProtNLM"/>
    </source>
</evidence>
<dbReference type="Pfam" id="PF26138">
    <property type="entry name" value="DUF8040"/>
    <property type="match status" value="1"/>
</dbReference>
<evidence type="ECO:0000259" key="8">
    <source>
        <dbReference type="Pfam" id="PF13359"/>
    </source>
</evidence>
<dbReference type="GO" id="GO:0016787">
    <property type="term" value="F:hydrolase activity"/>
    <property type="evidence" value="ECO:0007669"/>
    <property type="project" value="UniProtKB-KW"/>
</dbReference>
<evidence type="ECO:0000256" key="6">
    <source>
        <dbReference type="ARBA" id="ARBA00022801"/>
    </source>
</evidence>
<comment type="similarity">
    <text evidence="3">Belongs to the HARBI1 family.</text>
</comment>
<dbReference type="AlphaFoldDB" id="A0A9J7XB78"/>
<dbReference type="InterPro" id="IPR058353">
    <property type="entry name" value="DUF8040"/>
</dbReference>
<evidence type="ECO:0000256" key="2">
    <source>
        <dbReference type="ARBA" id="ARBA00004123"/>
    </source>
</evidence>
<evidence type="ECO:0000256" key="4">
    <source>
        <dbReference type="ARBA" id="ARBA00022722"/>
    </source>
</evidence>
<dbReference type="Proteomes" id="UP001108240">
    <property type="component" value="Unplaced"/>
</dbReference>
<comment type="cofactor">
    <cofactor evidence="1">
        <name>a divalent metal cation</name>
        <dbReference type="ChEBI" id="CHEBI:60240"/>
    </cofactor>
</comment>
<keyword evidence="6" id="KW-0378">Hydrolase</keyword>
<reference evidence="10" key="2">
    <citation type="submission" date="2025-09" db="UniProtKB">
        <authorList>
            <consortium name="Ensembl"/>
        </authorList>
    </citation>
    <scope>IDENTIFICATION</scope>
</reference>
<reference evidence="10" key="1">
    <citation type="submission" date="2025-08" db="UniProtKB">
        <authorList>
            <consortium name="Ensembl"/>
        </authorList>
    </citation>
    <scope>IDENTIFICATION</scope>
</reference>
<evidence type="ECO:0000256" key="7">
    <source>
        <dbReference type="ARBA" id="ARBA00023242"/>
    </source>
</evidence>
<proteinExistence type="inferred from homology"/>
<dbReference type="GO" id="GO:0046872">
    <property type="term" value="F:metal ion binding"/>
    <property type="evidence" value="ECO:0007669"/>
    <property type="project" value="UniProtKB-KW"/>
</dbReference>
<keyword evidence="4" id="KW-0540">Nuclease</keyword>
<evidence type="ECO:0000313" key="10">
    <source>
        <dbReference type="Ensembl" id="ENSCCRP00000104847.1"/>
    </source>
</evidence>
<dbReference type="Ensembl" id="ENSCCRT00000199247.1">
    <property type="protein sequence ID" value="ENSCCRP00000104847.1"/>
    <property type="gene ID" value="ENSCCRG00000070729.1"/>
</dbReference>
<dbReference type="GO" id="GO:0005634">
    <property type="term" value="C:nucleus"/>
    <property type="evidence" value="ECO:0007669"/>
    <property type="project" value="UniProtKB-SubCell"/>
</dbReference>
<evidence type="ECO:0000256" key="1">
    <source>
        <dbReference type="ARBA" id="ARBA00001968"/>
    </source>
</evidence>
<organism evidence="10 11">
    <name type="scientific">Cyprinus carpio carpio</name>
    <dbReference type="NCBI Taxonomy" id="630221"/>
    <lineage>
        <taxon>Eukaryota</taxon>
        <taxon>Metazoa</taxon>
        <taxon>Chordata</taxon>
        <taxon>Craniata</taxon>
        <taxon>Vertebrata</taxon>
        <taxon>Euteleostomi</taxon>
        <taxon>Actinopterygii</taxon>
        <taxon>Neopterygii</taxon>
        <taxon>Teleostei</taxon>
        <taxon>Ostariophysi</taxon>
        <taxon>Cypriniformes</taxon>
        <taxon>Cyprinidae</taxon>
        <taxon>Cyprininae</taxon>
        <taxon>Cyprinus</taxon>
    </lineage>
</organism>
<evidence type="ECO:0000313" key="11">
    <source>
        <dbReference type="Proteomes" id="UP001108240"/>
    </source>
</evidence>
<dbReference type="OMA" id="LEHEWAK"/>
<comment type="subcellular location">
    <subcellularLocation>
        <location evidence="2">Nucleus</location>
    </subcellularLocation>
</comment>
<dbReference type="GeneTree" id="ENSGT00940000163250"/>
<keyword evidence="5" id="KW-0479">Metal-binding</keyword>
<dbReference type="PANTHER" id="PTHR22930:SF236">
    <property type="entry name" value="PROTEIN ALP1-LIKE-RELATED"/>
    <property type="match status" value="1"/>
</dbReference>
<keyword evidence="11" id="KW-1185">Reference proteome</keyword>
<name>A0A9J7XB78_CYPCA</name>